<dbReference type="AlphaFoldDB" id="A0A1I8A6G8"/>
<evidence type="ECO:0000313" key="3">
    <source>
        <dbReference type="WBParaSite" id="L893_g33170.t1"/>
    </source>
</evidence>
<evidence type="ECO:0000313" key="2">
    <source>
        <dbReference type="Proteomes" id="UP000095287"/>
    </source>
</evidence>
<dbReference type="Gene3D" id="2.10.25.10">
    <property type="entry name" value="Laminin"/>
    <property type="match status" value="1"/>
</dbReference>
<protein>
    <submittedName>
        <fullName evidence="3">TIL domain-containing protein</fullName>
    </submittedName>
</protein>
<dbReference type="Proteomes" id="UP000095287">
    <property type="component" value="Unplaced"/>
</dbReference>
<organism evidence="2 3">
    <name type="scientific">Steinernema glaseri</name>
    <dbReference type="NCBI Taxonomy" id="37863"/>
    <lineage>
        <taxon>Eukaryota</taxon>
        <taxon>Metazoa</taxon>
        <taxon>Ecdysozoa</taxon>
        <taxon>Nematoda</taxon>
        <taxon>Chromadorea</taxon>
        <taxon>Rhabditida</taxon>
        <taxon>Tylenchina</taxon>
        <taxon>Panagrolaimomorpha</taxon>
        <taxon>Strongyloidoidea</taxon>
        <taxon>Steinernematidae</taxon>
        <taxon>Steinernema</taxon>
    </lineage>
</organism>
<keyword evidence="2" id="KW-1185">Reference proteome</keyword>
<keyword evidence="1" id="KW-0732">Signal</keyword>
<feature type="signal peptide" evidence="1">
    <location>
        <begin position="1"/>
        <end position="19"/>
    </location>
</feature>
<name>A0A1I8A6G8_9BILA</name>
<sequence>MKWLTVTFLLLLLAFGTEAGPRGVQPCKSLVQVWKSCKTGCERQCHGELICGATLPGCKDKKTEATCVCQKGFSRSADGTTCKPDAECPLP</sequence>
<reference evidence="3" key="1">
    <citation type="submission" date="2016-11" db="UniProtKB">
        <authorList>
            <consortium name="WormBaseParasite"/>
        </authorList>
    </citation>
    <scope>IDENTIFICATION</scope>
</reference>
<dbReference type="WBParaSite" id="L893_g33170.t1">
    <property type="protein sequence ID" value="L893_g33170.t1"/>
    <property type="gene ID" value="L893_g33170"/>
</dbReference>
<evidence type="ECO:0000256" key="1">
    <source>
        <dbReference type="SAM" id="SignalP"/>
    </source>
</evidence>
<accession>A0A1I8A6G8</accession>
<proteinExistence type="predicted"/>
<feature type="chain" id="PRO_5009314325" evidence="1">
    <location>
        <begin position="20"/>
        <end position="91"/>
    </location>
</feature>